<feature type="region of interest" description="Disordered" evidence="1">
    <location>
        <begin position="88"/>
        <end position="117"/>
    </location>
</feature>
<keyword evidence="4" id="KW-1185">Reference proteome</keyword>
<sequence>MRTATKRTLFVGVTAAFILAVIIFQFNGRRLRAPKRHVTGQQRDQRYRKNQGFVPIPPNFGKGPPYRVNQQRGFGGKQDRVRQDRLGDNAGVKGQFGRRGDSAGSTTPTVPSGRGRDWWKENALKKYPAKQAPLGQGVPTSLPVKPPPGVGQFNVQRNNSVQQSSIGKTPQLSNTDNNKGQFSKNEGEWKRPKNNFVNKAAGSRAADSDAVKRQNGSRVYDGRQRMKALFRFVAAHWTRGGATQGRGARYVDGEGYPCHDQKARRISVSG</sequence>
<keyword evidence="2" id="KW-0472">Membrane</keyword>
<evidence type="ECO:0000256" key="2">
    <source>
        <dbReference type="SAM" id="Phobius"/>
    </source>
</evidence>
<feature type="transmembrane region" description="Helical" evidence="2">
    <location>
        <begin position="7"/>
        <end position="26"/>
    </location>
</feature>
<organism evidence="3 4">
    <name type="scientific">Ridgeia piscesae</name>
    <name type="common">Tubeworm</name>
    <dbReference type="NCBI Taxonomy" id="27915"/>
    <lineage>
        <taxon>Eukaryota</taxon>
        <taxon>Metazoa</taxon>
        <taxon>Spiralia</taxon>
        <taxon>Lophotrochozoa</taxon>
        <taxon>Annelida</taxon>
        <taxon>Polychaeta</taxon>
        <taxon>Sedentaria</taxon>
        <taxon>Canalipalpata</taxon>
        <taxon>Sabellida</taxon>
        <taxon>Siboglinidae</taxon>
        <taxon>Ridgeia</taxon>
    </lineage>
</organism>
<comment type="caution">
    <text evidence="3">The sequence shown here is derived from an EMBL/GenBank/DDBJ whole genome shotgun (WGS) entry which is preliminary data.</text>
</comment>
<dbReference type="Proteomes" id="UP001209878">
    <property type="component" value="Unassembled WGS sequence"/>
</dbReference>
<evidence type="ECO:0000313" key="4">
    <source>
        <dbReference type="Proteomes" id="UP001209878"/>
    </source>
</evidence>
<evidence type="ECO:0000313" key="3">
    <source>
        <dbReference type="EMBL" id="KAK2181782.1"/>
    </source>
</evidence>
<feature type="compositionally biased region" description="Polar residues" evidence="1">
    <location>
        <begin position="153"/>
        <end position="184"/>
    </location>
</feature>
<keyword evidence="2" id="KW-1133">Transmembrane helix</keyword>
<reference evidence="3" key="1">
    <citation type="journal article" date="2023" name="Mol. Biol. Evol.">
        <title>Third-Generation Sequencing Reveals the Adaptive Role of the Epigenome in Three Deep-Sea Polychaetes.</title>
        <authorList>
            <person name="Perez M."/>
            <person name="Aroh O."/>
            <person name="Sun Y."/>
            <person name="Lan Y."/>
            <person name="Juniper S.K."/>
            <person name="Young C.R."/>
            <person name="Angers B."/>
            <person name="Qian P.Y."/>
        </authorList>
    </citation>
    <scope>NUCLEOTIDE SEQUENCE</scope>
    <source>
        <strain evidence="3">R07B-5</strain>
    </source>
</reference>
<name>A0AAD9L214_RIDPI</name>
<proteinExistence type="predicted"/>
<gene>
    <name evidence="3" type="ORF">NP493_382g02063</name>
</gene>
<feature type="region of interest" description="Disordered" evidence="1">
    <location>
        <begin position="200"/>
        <end position="219"/>
    </location>
</feature>
<dbReference type="EMBL" id="JAODUO010000382">
    <property type="protein sequence ID" value="KAK2181782.1"/>
    <property type="molecule type" value="Genomic_DNA"/>
</dbReference>
<keyword evidence="2" id="KW-0812">Transmembrane</keyword>
<evidence type="ECO:0000256" key="1">
    <source>
        <dbReference type="SAM" id="MobiDB-lite"/>
    </source>
</evidence>
<feature type="region of interest" description="Disordered" evidence="1">
    <location>
        <begin position="130"/>
        <end position="194"/>
    </location>
</feature>
<accession>A0AAD9L214</accession>
<protein>
    <submittedName>
        <fullName evidence="3">Uncharacterized protein</fullName>
    </submittedName>
</protein>
<dbReference type="AlphaFoldDB" id="A0AAD9L214"/>